<evidence type="ECO:0000259" key="7">
    <source>
        <dbReference type="Pfam" id="PF25481"/>
    </source>
</evidence>
<feature type="compositionally biased region" description="Basic and acidic residues" evidence="5">
    <location>
        <begin position="1640"/>
        <end position="1673"/>
    </location>
</feature>
<evidence type="ECO:0000259" key="6">
    <source>
        <dbReference type="Pfam" id="PF07926"/>
    </source>
</evidence>
<gene>
    <name evidence="9" type="ORF">C8A04DRAFT_10854</name>
</gene>
<dbReference type="Pfam" id="PF25481">
    <property type="entry name" value="Nucleoprot-TPR"/>
    <property type="match status" value="1"/>
</dbReference>
<keyword evidence="2 4" id="KW-0175">Coiled coil</keyword>
<evidence type="ECO:0000256" key="1">
    <source>
        <dbReference type="ARBA" id="ARBA00004123"/>
    </source>
</evidence>
<dbReference type="RefSeq" id="XP_062638648.1">
    <property type="nucleotide sequence ID" value="XM_062776737.1"/>
</dbReference>
<dbReference type="Pfam" id="PF07926">
    <property type="entry name" value="TPR_MLP1_2"/>
    <property type="match status" value="1"/>
</dbReference>
<feature type="compositionally biased region" description="Pro residues" evidence="5">
    <location>
        <begin position="1705"/>
        <end position="1718"/>
    </location>
</feature>
<evidence type="ECO:0000313" key="9">
    <source>
        <dbReference type="EMBL" id="KAK4145277.1"/>
    </source>
</evidence>
<name>A0AAN6V5Q7_9PEZI</name>
<feature type="compositionally biased region" description="Low complexity" evidence="5">
    <location>
        <begin position="1493"/>
        <end position="1509"/>
    </location>
</feature>
<dbReference type="InterPro" id="IPR057974">
    <property type="entry name" value="NUA/TPR/MLP1-2-like_dom"/>
</dbReference>
<feature type="region of interest" description="Disordered" evidence="5">
    <location>
        <begin position="1690"/>
        <end position="1725"/>
    </location>
</feature>
<evidence type="ECO:0000256" key="5">
    <source>
        <dbReference type="SAM" id="MobiDB-lite"/>
    </source>
</evidence>
<dbReference type="GeneID" id="87813350"/>
<reference evidence="9" key="2">
    <citation type="submission" date="2023-05" db="EMBL/GenBank/DDBJ databases">
        <authorList>
            <consortium name="Lawrence Berkeley National Laboratory"/>
            <person name="Steindorff A."/>
            <person name="Hensen N."/>
            <person name="Bonometti L."/>
            <person name="Westerberg I."/>
            <person name="Brannstrom I.O."/>
            <person name="Guillou S."/>
            <person name="Cros-Aarteil S."/>
            <person name="Calhoun S."/>
            <person name="Haridas S."/>
            <person name="Kuo A."/>
            <person name="Mondo S."/>
            <person name="Pangilinan J."/>
            <person name="Riley R."/>
            <person name="Labutti K."/>
            <person name="Andreopoulos B."/>
            <person name="Lipzen A."/>
            <person name="Chen C."/>
            <person name="Yanf M."/>
            <person name="Daum C."/>
            <person name="Ng V."/>
            <person name="Clum A."/>
            <person name="Ohm R."/>
            <person name="Martin F."/>
            <person name="Silar P."/>
            <person name="Natvig D."/>
            <person name="Lalanne C."/>
            <person name="Gautier V."/>
            <person name="Ament-Velasquez S.L."/>
            <person name="Kruys A."/>
            <person name="Hutchinson M.I."/>
            <person name="Powell A.J."/>
            <person name="Barry K."/>
            <person name="Miller A.N."/>
            <person name="Grigoriev I.V."/>
            <person name="Debuchy R."/>
            <person name="Gladieux P."/>
            <person name="Thoren M.H."/>
            <person name="Johannesson H."/>
        </authorList>
    </citation>
    <scope>NUCLEOTIDE SEQUENCE</scope>
    <source>
        <strain evidence="9">CBS 141.50</strain>
    </source>
</reference>
<comment type="subcellular location">
    <subcellularLocation>
        <location evidence="1">Nucleus</location>
    </subcellularLocation>
</comment>
<feature type="compositionally biased region" description="Gly residues" evidence="5">
    <location>
        <begin position="1964"/>
        <end position="1973"/>
    </location>
</feature>
<feature type="region of interest" description="Disordered" evidence="5">
    <location>
        <begin position="1824"/>
        <end position="2066"/>
    </location>
</feature>
<evidence type="ECO:0000313" key="10">
    <source>
        <dbReference type="Proteomes" id="UP001302676"/>
    </source>
</evidence>
<dbReference type="Gene3D" id="1.10.287.1490">
    <property type="match status" value="1"/>
</dbReference>
<feature type="domain" description="Nucleoprotein TPR/MPL1" evidence="7">
    <location>
        <begin position="181"/>
        <end position="258"/>
    </location>
</feature>
<feature type="domain" description="NUA/TPR/MLP1-2-like" evidence="8">
    <location>
        <begin position="481"/>
        <end position="593"/>
    </location>
</feature>
<proteinExistence type="predicted"/>
<feature type="domain" description="Nucleoprotein TPR/MLP1-2" evidence="6">
    <location>
        <begin position="1068"/>
        <end position="1193"/>
    </location>
</feature>
<dbReference type="PANTHER" id="PTHR18898">
    <property type="entry name" value="NUCLEOPROTEIN TPR-RELATED"/>
    <property type="match status" value="1"/>
</dbReference>
<feature type="compositionally biased region" description="Low complexity" evidence="5">
    <location>
        <begin position="1934"/>
        <end position="1955"/>
    </location>
</feature>
<dbReference type="GO" id="GO:0005643">
    <property type="term" value="C:nuclear pore"/>
    <property type="evidence" value="ECO:0007669"/>
    <property type="project" value="TreeGrafter"/>
</dbReference>
<feature type="compositionally biased region" description="Polar residues" evidence="5">
    <location>
        <begin position="103"/>
        <end position="112"/>
    </location>
</feature>
<feature type="coiled-coil region" evidence="4">
    <location>
        <begin position="676"/>
        <end position="1112"/>
    </location>
</feature>
<feature type="compositionally biased region" description="Pro residues" evidence="5">
    <location>
        <begin position="1832"/>
        <end position="1842"/>
    </location>
</feature>
<dbReference type="GO" id="GO:0006406">
    <property type="term" value="P:mRNA export from nucleus"/>
    <property type="evidence" value="ECO:0007669"/>
    <property type="project" value="TreeGrafter"/>
</dbReference>
<dbReference type="PANTHER" id="PTHR18898:SF2">
    <property type="entry name" value="NUCLEOPROTEIN TPR"/>
    <property type="match status" value="1"/>
</dbReference>
<dbReference type="GO" id="GO:0006606">
    <property type="term" value="P:protein import into nucleus"/>
    <property type="evidence" value="ECO:0007669"/>
    <property type="project" value="InterPro"/>
</dbReference>
<evidence type="ECO:0000259" key="8">
    <source>
        <dbReference type="Pfam" id="PF25785"/>
    </source>
</evidence>
<feature type="compositionally biased region" description="Basic and acidic residues" evidence="5">
    <location>
        <begin position="1605"/>
        <end position="1633"/>
    </location>
</feature>
<evidence type="ECO:0008006" key="11">
    <source>
        <dbReference type="Google" id="ProtNLM"/>
    </source>
</evidence>
<evidence type="ECO:0000256" key="4">
    <source>
        <dbReference type="SAM" id="Coils"/>
    </source>
</evidence>
<dbReference type="Gene3D" id="1.10.287.950">
    <property type="entry name" value="Methyl-accepting chemotaxis protein"/>
    <property type="match status" value="1"/>
</dbReference>
<dbReference type="InterPro" id="IPR012929">
    <property type="entry name" value="Nucleoprot-TPR/MLP1-2_dom"/>
</dbReference>
<dbReference type="Pfam" id="PF25785">
    <property type="entry name" value="TPR"/>
    <property type="match status" value="1"/>
</dbReference>
<feature type="coiled-coil region" evidence="4">
    <location>
        <begin position="221"/>
        <end position="368"/>
    </location>
</feature>
<feature type="coiled-coil region" evidence="4">
    <location>
        <begin position="481"/>
        <end position="508"/>
    </location>
</feature>
<feature type="compositionally biased region" description="Low complexity" evidence="5">
    <location>
        <begin position="1572"/>
        <end position="1582"/>
    </location>
</feature>
<keyword evidence="3" id="KW-0539">Nucleus</keyword>
<feature type="region of interest" description="Disordered" evidence="5">
    <location>
        <begin position="1485"/>
        <end position="1527"/>
    </location>
</feature>
<dbReference type="InterPro" id="IPR057577">
    <property type="entry name" value="Nucleoprot-TPR/MLP1_dom"/>
</dbReference>
<evidence type="ECO:0000256" key="2">
    <source>
        <dbReference type="ARBA" id="ARBA00023054"/>
    </source>
</evidence>
<feature type="coiled-coil region" evidence="4">
    <location>
        <begin position="411"/>
        <end position="438"/>
    </location>
</feature>
<feature type="region of interest" description="Disordered" evidence="5">
    <location>
        <begin position="92"/>
        <end position="112"/>
    </location>
</feature>
<feature type="coiled-coil region" evidence="4">
    <location>
        <begin position="570"/>
        <end position="610"/>
    </location>
</feature>
<feature type="region of interest" description="Disordered" evidence="5">
    <location>
        <begin position="1572"/>
        <end position="1673"/>
    </location>
</feature>
<dbReference type="GO" id="GO:0017056">
    <property type="term" value="F:structural constituent of nuclear pore"/>
    <property type="evidence" value="ECO:0007669"/>
    <property type="project" value="TreeGrafter"/>
</dbReference>
<feature type="compositionally biased region" description="Gly residues" evidence="5">
    <location>
        <begin position="1982"/>
        <end position="2020"/>
    </location>
</feature>
<accession>A0AAN6V5Q7</accession>
<sequence length="2066" mass="228021">MAAAEVDLAYLSAHAGVPEADLDTVVATPTVELVASVLGAIVIKLRDLENEKFQLNVELEAAYRSAESRCEQFKGTTDKALKDVEEVRQKLQNEETARRSLENELQTLKSSGTTSLSEIETLRARIASLETSNRETLAIVDSKTTANASLAEELQKQHQKILKLNQDITAANQAVQSAQTAANSAKYREESVKQELELAKRNNDWFDAELKTKTAESLKIRKEKGARIAELQRQNEDALSNIESLTRTEQQLRRRLDEAQSKAEDALTKVQQLQESAARAEESFRQELESSRRLVELKDQQSQTHRNRLKEVELRLEQVKDDNTEEIRRVRRELEKEKEEHAQTEQQIQELQSEADRLKAIVDSHTGAPGSTPQTPRANGAYIARPSSPFGTPASIRGKASFRATETLEELLKVKAQLNGEQRRSQKLQEELDDALGIWEAKMPEYEETLAENERLRHESTHMSELAEQSYEQRDAAVKAARKAEGSAAAAQAEVKILQAQLRDLSTQIHVLIFNIHAREKGMDQLTEEETAQFERLQRGEVAENALDDMSDTHRFITERFTAYKDVFELQQKNEELLKVTRELATKMENEEALAAKQQAAQDHEEVQELRGTVGVLQDEVQSITVRMRSYMTERDMFRRMLQQKATPAEIQQVLGVPREDGQREVLASIEQPSDEANLTVALRELQAQFDSYRNDQSTDRNAMKDQIDKLSTEKGSLQSEVSRLSSQLTLSTERYHMLESNFKALQNEKQELQKRNQSLSESAAKQDMRTQQAAEDLVEARGLVESLRSESANLRAEKTLWKTIQERLSQDNENLAQEKTRLNGLLSGQQSLLNERELSESETKRRLQAQIDSLDGELSTTKRKLSEEVEEGKKIQLRKEFDAQQFQKRIDELTSMIGQIKEENVQVKTTRDHLQARVGELEIELRNAQDRAERLRPLPTPRPGTLNDQTITDHESKARIEELENEVQELKNNLDLVNVQLENAKQQAEQFKQLSKDMEEELSSLNETHDQYRDEMDASLEAKTSASNDLQKRVEALTAELSGLTNELNLLRDSQGDVVRKYEEKERMLNGEISRLKDEEERYKETARFHQQDLRSQAEIATKAQQDYEEELVKHAEAAKLLQHIRAEHNQLRTQSAAWRAEAESAKLSLAQSEQSWEERRQQLEQEVAEVKTRREDVAAQNKLLHQQLDSVTSQIAALQQNRAQPDGEGVPPALADAAAEGLRELNHYLRREKEILEVQYDIKVQEAKRLQQQLEYSQSQLDEARLKLDQERRAHADSSRSSLTHKELMEKLNELNLIRESNVTLRNENQRAQAQLEKKSDKIAELETKIQPLEARISELELDKGFKEQEVRQLQEAREGLQKRIESILSKYGQADPQEAEQLKETIAALEGERDALKASEEALQQKVKEAEETLETKTNEWKATKERLGEDFKGRFRGMKTQRDEANAAKIALQTEVDSVNGRLAGVEKELEAAKHELGGLAEKNKALEQQAQQAQQAAATQQPAVAAPPPATQTPAAAADPGLVAELNQQLDSLKQDLEAVTSQKAEAEAQVEQLKGELATAVAARDQALAQAASAAANGSEVAMSDAAPVPSQPPAGLSDEERKALEEKVATAEARAAEFETKAKELEDNIDSVVKQRSDKMKNALNKKLADSKEAMEKQAQEQRAKVQEEFDLKLQQELAIIKAEHQASAPKNGVPSTPAKPAPETPIPPKTPGVDLSNISDAQARDLVANNQTVSNIVRANLKRMIAIETKKVKEEVEASTKTEYEQKITSAKELAEKKSALRINMLDRQAKTSQVKLAVVETAAKETPQKPVVEVWAIAKDAKPPTPAPTPAPAQTPTAAVANVSAGAATPPAVSSPAPPANQATPAPPTKEEPKPATPVPAPAPAAQSNLPQPAKPATGIPPPVVNNPFGAPPTAATSSLPQPTPAGQPAQQQQQGGQNQGQGQQPRGIPVPSTRGGGGGGRGAARGVYQAGPGRGGQGQRGRGGFGRGGGGGGGGLNPGAGEFNPGGGPAAGAAGHKRPRDGDGLGEGGRGGKRVRGGGGGGGPGAGVGGGGGGGQ</sequence>
<dbReference type="EMBL" id="MU853570">
    <property type="protein sequence ID" value="KAK4145277.1"/>
    <property type="molecule type" value="Genomic_DNA"/>
</dbReference>
<feature type="coiled-coil region" evidence="4">
    <location>
        <begin position="147"/>
        <end position="174"/>
    </location>
</feature>
<organism evidence="9 10">
    <name type="scientific">Dichotomopilus funicola</name>
    <dbReference type="NCBI Taxonomy" id="1934379"/>
    <lineage>
        <taxon>Eukaryota</taxon>
        <taxon>Fungi</taxon>
        <taxon>Dikarya</taxon>
        <taxon>Ascomycota</taxon>
        <taxon>Pezizomycotina</taxon>
        <taxon>Sordariomycetes</taxon>
        <taxon>Sordariomycetidae</taxon>
        <taxon>Sordariales</taxon>
        <taxon>Chaetomiaceae</taxon>
        <taxon>Dichotomopilus</taxon>
    </lineage>
</organism>
<protein>
    <recommendedName>
        <fullName evidence="11">Nucleoprotein TPR</fullName>
    </recommendedName>
</protein>
<comment type="caution">
    <text evidence="9">The sequence shown here is derived from an EMBL/GenBank/DDBJ whole genome shotgun (WGS) entry which is preliminary data.</text>
</comment>
<feature type="compositionally biased region" description="Low complexity" evidence="5">
    <location>
        <begin position="1843"/>
        <end position="1873"/>
    </location>
</feature>
<feature type="region of interest" description="Disordered" evidence="5">
    <location>
        <begin position="1410"/>
        <end position="1429"/>
    </location>
</feature>
<keyword evidence="10" id="KW-1185">Reference proteome</keyword>
<dbReference type="Gene3D" id="1.20.1170.10">
    <property type="match status" value="1"/>
</dbReference>
<feature type="coiled-coil region" evidence="4">
    <location>
        <begin position="1148"/>
        <end position="1203"/>
    </location>
</feature>
<dbReference type="Proteomes" id="UP001302676">
    <property type="component" value="Unassembled WGS sequence"/>
</dbReference>
<feature type="compositionally biased region" description="Basic and acidic residues" evidence="5">
    <location>
        <begin position="92"/>
        <end position="102"/>
    </location>
</feature>
<reference evidence="9" key="1">
    <citation type="journal article" date="2023" name="Mol. Phylogenet. Evol.">
        <title>Genome-scale phylogeny and comparative genomics of the fungal order Sordariales.</title>
        <authorList>
            <person name="Hensen N."/>
            <person name="Bonometti L."/>
            <person name="Westerberg I."/>
            <person name="Brannstrom I.O."/>
            <person name="Guillou S."/>
            <person name="Cros-Aarteil S."/>
            <person name="Calhoun S."/>
            <person name="Haridas S."/>
            <person name="Kuo A."/>
            <person name="Mondo S."/>
            <person name="Pangilinan J."/>
            <person name="Riley R."/>
            <person name="LaButti K."/>
            <person name="Andreopoulos B."/>
            <person name="Lipzen A."/>
            <person name="Chen C."/>
            <person name="Yan M."/>
            <person name="Daum C."/>
            <person name="Ng V."/>
            <person name="Clum A."/>
            <person name="Steindorff A."/>
            <person name="Ohm R.A."/>
            <person name="Martin F."/>
            <person name="Silar P."/>
            <person name="Natvig D.O."/>
            <person name="Lalanne C."/>
            <person name="Gautier V."/>
            <person name="Ament-Velasquez S.L."/>
            <person name="Kruys A."/>
            <person name="Hutchinson M.I."/>
            <person name="Powell A.J."/>
            <person name="Barry K."/>
            <person name="Miller A.N."/>
            <person name="Grigoriev I.V."/>
            <person name="Debuchy R."/>
            <person name="Gladieux P."/>
            <person name="Hiltunen Thoren M."/>
            <person name="Johannesson H."/>
        </authorList>
    </citation>
    <scope>NUCLEOTIDE SEQUENCE</scope>
    <source>
        <strain evidence="9">CBS 141.50</strain>
    </source>
</reference>
<feature type="compositionally biased region" description="Gly residues" evidence="5">
    <location>
        <begin position="2047"/>
        <end position="2066"/>
    </location>
</feature>
<evidence type="ECO:0000256" key="3">
    <source>
        <dbReference type="ARBA" id="ARBA00023242"/>
    </source>
</evidence>